<keyword evidence="2" id="KW-0808">Transferase</keyword>
<dbReference type="Pfam" id="PF02388">
    <property type="entry name" value="FemAB"/>
    <property type="match status" value="1"/>
</dbReference>
<evidence type="ECO:0000256" key="3">
    <source>
        <dbReference type="ARBA" id="ARBA00022960"/>
    </source>
</evidence>
<dbReference type="SUPFAM" id="SSF55729">
    <property type="entry name" value="Acyl-CoA N-acyltransferases (Nat)"/>
    <property type="match status" value="2"/>
</dbReference>
<accession>A0A1G6BPR9</accession>
<keyword evidence="6" id="KW-0961">Cell wall biogenesis/degradation</keyword>
<dbReference type="GO" id="GO:0016755">
    <property type="term" value="F:aminoacyltransferase activity"/>
    <property type="evidence" value="ECO:0007669"/>
    <property type="project" value="InterPro"/>
</dbReference>
<dbReference type="PROSITE" id="PS51191">
    <property type="entry name" value="FEMABX"/>
    <property type="match status" value="1"/>
</dbReference>
<dbReference type="Gene3D" id="1.20.58.90">
    <property type="match status" value="1"/>
</dbReference>
<proteinExistence type="inferred from homology"/>
<dbReference type="InterPro" id="IPR016181">
    <property type="entry name" value="Acyl_CoA_acyltransferase"/>
</dbReference>
<dbReference type="InterPro" id="IPR050644">
    <property type="entry name" value="PG_Glycine_Bridge_Synth"/>
</dbReference>
<dbReference type="PANTHER" id="PTHR36174">
    <property type="entry name" value="LIPID II:GLYCINE GLYCYLTRANSFERASE"/>
    <property type="match status" value="1"/>
</dbReference>
<keyword evidence="3" id="KW-0133">Cell shape</keyword>
<evidence type="ECO:0000256" key="7">
    <source>
        <dbReference type="SAM" id="Coils"/>
    </source>
</evidence>
<keyword evidence="7" id="KW-0175">Coiled coil</keyword>
<evidence type="ECO:0000256" key="6">
    <source>
        <dbReference type="ARBA" id="ARBA00023316"/>
    </source>
</evidence>
<sequence length="408" mass="46662">MYTYQVGISAQEHDAFVKESNQTNLLQSSNWAKIKDNWGNDRLGFYKDGKLLAVASVLIQPLPLGFTLIYIPRGPIMNYNDKDLVNFVIKSLKKYGKTKRALFIKFDPSLFLKQTNLSEKEAKSDDNFETLSIIETLTQVGAQWGGRTTDISENIQPRFQANIYSKDFDFDSLPKKTKQSIKQSRNRGVVVEFGGAEFLPDFAELMKKTESRKGIHLRGLDYYQKLLATYPDDSYVTMAFLNLPERIAKLETQKDKCLTEKASFTEKTRQSKVDNNAKELERLEEEIAFLTSKLSQKGDKVPLAATISLNFGNTSENIYAGMDDDFKRYLPAINVWYETANHAFEKGIEWQNMGGVENDLSGGLYNFKSKFNPTIEEFIGEFNIPVNPILYRLSNLAYSIRKKLRSKH</sequence>
<dbReference type="RefSeq" id="WP_074485987.1">
    <property type="nucleotide sequence ID" value="NZ_FMXP01000013.1"/>
</dbReference>
<dbReference type="Proteomes" id="UP000182508">
    <property type="component" value="Unassembled WGS sequence"/>
</dbReference>
<evidence type="ECO:0000313" key="8">
    <source>
        <dbReference type="EMBL" id="SDB22603.1"/>
    </source>
</evidence>
<dbReference type="PANTHER" id="PTHR36174:SF1">
    <property type="entry name" value="LIPID II:GLYCINE GLYCYLTRANSFERASE"/>
    <property type="match status" value="1"/>
</dbReference>
<name>A0A1G6BPR9_9STRE</name>
<dbReference type="EMBL" id="FMXP01000013">
    <property type="protein sequence ID" value="SDB22603.1"/>
    <property type="molecule type" value="Genomic_DNA"/>
</dbReference>
<evidence type="ECO:0000256" key="2">
    <source>
        <dbReference type="ARBA" id="ARBA00022679"/>
    </source>
</evidence>
<dbReference type="GO" id="GO:0009252">
    <property type="term" value="P:peptidoglycan biosynthetic process"/>
    <property type="evidence" value="ECO:0007669"/>
    <property type="project" value="UniProtKB-KW"/>
</dbReference>
<keyword evidence="4" id="KW-0573">Peptidoglycan synthesis</keyword>
<dbReference type="Gene3D" id="3.40.630.30">
    <property type="match status" value="2"/>
</dbReference>
<keyword evidence="9" id="KW-1185">Reference proteome</keyword>
<evidence type="ECO:0000256" key="5">
    <source>
        <dbReference type="ARBA" id="ARBA00023315"/>
    </source>
</evidence>
<dbReference type="STRING" id="439219.SAMN02910293_01146"/>
<dbReference type="InterPro" id="IPR003447">
    <property type="entry name" value="FEMABX"/>
</dbReference>
<dbReference type="GO" id="GO:0071555">
    <property type="term" value="P:cell wall organization"/>
    <property type="evidence" value="ECO:0007669"/>
    <property type="project" value="UniProtKB-KW"/>
</dbReference>
<reference evidence="8 9" key="1">
    <citation type="submission" date="2016-10" db="EMBL/GenBank/DDBJ databases">
        <authorList>
            <person name="de Groot N.N."/>
        </authorList>
    </citation>
    <scope>NUCLEOTIDE SEQUENCE [LARGE SCALE GENOMIC DNA]</scope>
    <source>
        <strain evidence="8 9">A-4</strain>
    </source>
</reference>
<feature type="coiled-coil region" evidence="7">
    <location>
        <begin position="266"/>
        <end position="300"/>
    </location>
</feature>
<dbReference type="eggNOG" id="COG2348">
    <property type="taxonomic scope" value="Bacteria"/>
</dbReference>
<dbReference type="GO" id="GO:0008360">
    <property type="term" value="P:regulation of cell shape"/>
    <property type="evidence" value="ECO:0007669"/>
    <property type="project" value="UniProtKB-KW"/>
</dbReference>
<protein>
    <submittedName>
        <fullName evidence="8">Serine/alanine adding enzyme</fullName>
    </submittedName>
</protein>
<gene>
    <name evidence="8" type="ORF">SAMN02910293_01146</name>
</gene>
<evidence type="ECO:0000313" key="9">
    <source>
        <dbReference type="Proteomes" id="UP000182508"/>
    </source>
</evidence>
<dbReference type="AlphaFoldDB" id="A0A1G6BPR9"/>
<comment type="similarity">
    <text evidence="1">Belongs to the FemABX family.</text>
</comment>
<evidence type="ECO:0000256" key="4">
    <source>
        <dbReference type="ARBA" id="ARBA00022984"/>
    </source>
</evidence>
<organism evidence="8 9">
    <name type="scientific">Streptococcus henryi</name>
    <dbReference type="NCBI Taxonomy" id="439219"/>
    <lineage>
        <taxon>Bacteria</taxon>
        <taxon>Bacillati</taxon>
        <taxon>Bacillota</taxon>
        <taxon>Bacilli</taxon>
        <taxon>Lactobacillales</taxon>
        <taxon>Streptococcaceae</taxon>
        <taxon>Streptococcus</taxon>
    </lineage>
</organism>
<keyword evidence="5" id="KW-0012">Acyltransferase</keyword>
<evidence type="ECO:0000256" key="1">
    <source>
        <dbReference type="ARBA" id="ARBA00009943"/>
    </source>
</evidence>